<proteinExistence type="predicted"/>
<organism evidence="2">
    <name type="scientific">bioreactor metagenome</name>
    <dbReference type="NCBI Taxonomy" id="1076179"/>
    <lineage>
        <taxon>unclassified sequences</taxon>
        <taxon>metagenomes</taxon>
        <taxon>ecological metagenomes</taxon>
    </lineage>
</organism>
<sequence>MDGDDEDEEALHITEHDDKKAPGTEPVEEDSGEEKRQVGEHQHQVFQPAEVVLPVAISGPFLGEHLHKQLGQGCEISLYGCFHPVLHNGVIPHPKQVGDKDHQKDGGDCQHLEAVSRME</sequence>
<reference evidence="2" key="1">
    <citation type="submission" date="2019-08" db="EMBL/GenBank/DDBJ databases">
        <authorList>
            <person name="Kucharzyk K."/>
            <person name="Murdoch R.W."/>
            <person name="Higgins S."/>
            <person name="Loffler F."/>
        </authorList>
    </citation>
    <scope>NUCLEOTIDE SEQUENCE</scope>
</reference>
<gene>
    <name evidence="2" type="ORF">SDC9_158915</name>
</gene>
<evidence type="ECO:0000313" key="2">
    <source>
        <dbReference type="EMBL" id="MPN11612.1"/>
    </source>
</evidence>
<feature type="region of interest" description="Disordered" evidence="1">
    <location>
        <begin position="1"/>
        <end position="45"/>
    </location>
</feature>
<evidence type="ECO:0000256" key="1">
    <source>
        <dbReference type="SAM" id="MobiDB-lite"/>
    </source>
</evidence>
<comment type="caution">
    <text evidence="2">The sequence shown here is derived from an EMBL/GenBank/DDBJ whole genome shotgun (WGS) entry which is preliminary data.</text>
</comment>
<feature type="compositionally biased region" description="Basic and acidic residues" evidence="1">
    <location>
        <begin position="33"/>
        <end position="43"/>
    </location>
</feature>
<feature type="compositionally biased region" description="Basic and acidic residues" evidence="1">
    <location>
        <begin position="10"/>
        <end position="22"/>
    </location>
</feature>
<dbReference type="EMBL" id="VSSQ01057845">
    <property type="protein sequence ID" value="MPN11612.1"/>
    <property type="molecule type" value="Genomic_DNA"/>
</dbReference>
<dbReference type="AlphaFoldDB" id="A0A645FDS5"/>
<accession>A0A645FDS5</accession>
<name>A0A645FDS5_9ZZZZ</name>
<protein>
    <submittedName>
        <fullName evidence="2">Uncharacterized protein</fullName>
    </submittedName>
</protein>